<evidence type="ECO:0000313" key="2">
    <source>
        <dbReference type="EMBL" id="KZS20560.1"/>
    </source>
</evidence>
<dbReference type="AlphaFoldDB" id="A0A162RJH2"/>
<reference evidence="2 3" key="1">
    <citation type="submission" date="2016-03" db="EMBL/GenBank/DDBJ databases">
        <title>EvidentialGene: Evidence-directed Construction of Genes on Genomes.</title>
        <authorList>
            <person name="Gilbert D.G."/>
            <person name="Choi J.-H."/>
            <person name="Mockaitis K."/>
            <person name="Colbourne J."/>
            <person name="Pfrender M."/>
        </authorList>
    </citation>
    <scope>NUCLEOTIDE SEQUENCE [LARGE SCALE GENOMIC DNA]</scope>
    <source>
        <strain evidence="2 3">Xinb3</strain>
        <tissue evidence="2">Complete organism</tissue>
    </source>
</reference>
<feature type="compositionally biased region" description="Basic and acidic residues" evidence="1">
    <location>
        <begin position="1"/>
        <end position="12"/>
    </location>
</feature>
<dbReference type="Proteomes" id="UP000076858">
    <property type="component" value="Unassembled WGS sequence"/>
</dbReference>
<organism evidence="2 3">
    <name type="scientific">Daphnia magna</name>
    <dbReference type="NCBI Taxonomy" id="35525"/>
    <lineage>
        <taxon>Eukaryota</taxon>
        <taxon>Metazoa</taxon>
        <taxon>Ecdysozoa</taxon>
        <taxon>Arthropoda</taxon>
        <taxon>Crustacea</taxon>
        <taxon>Branchiopoda</taxon>
        <taxon>Diplostraca</taxon>
        <taxon>Cladocera</taxon>
        <taxon>Anomopoda</taxon>
        <taxon>Daphniidae</taxon>
        <taxon>Daphnia</taxon>
    </lineage>
</organism>
<name>A0A162RJH2_9CRUS</name>
<dbReference type="EMBL" id="LRGB01000149">
    <property type="protein sequence ID" value="KZS20560.1"/>
    <property type="molecule type" value="Genomic_DNA"/>
</dbReference>
<gene>
    <name evidence="2" type="ORF">APZ42_012715</name>
</gene>
<proteinExistence type="predicted"/>
<accession>A0A162RJH2</accession>
<protein>
    <submittedName>
        <fullName evidence="2">Uncharacterized protein</fullName>
    </submittedName>
</protein>
<comment type="caution">
    <text evidence="2">The sequence shown here is derived from an EMBL/GenBank/DDBJ whole genome shotgun (WGS) entry which is preliminary data.</text>
</comment>
<evidence type="ECO:0000313" key="3">
    <source>
        <dbReference type="Proteomes" id="UP000076858"/>
    </source>
</evidence>
<feature type="region of interest" description="Disordered" evidence="1">
    <location>
        <begin position="1"/>
        <end position="27"/>
    </location>
</feature>
<sequence>MADEQKEQNTIEKRRKSPGNQAVARTLPGTVESQYNSLVFIFSFDTDRLLG</sequence>
<keyword evidence="3" id="KW-1185">Reference proteome</keyword>
<evidence type="ECO:0000256" key="1">
    <source>
        <dbReference type="SAM" id="MobiDB-lite"/>
    </source>
</evidence>